<sequence length="775" mass="88759">MPGIVQLWTSGGGLRNDEENPFIIETFGLENTSPNDSTFSLPQFNTGIETSDDEIGNFEFSLSASRNPTGARRKSDPCLSFVPNISIMRRFLGRWPKRYGNLLWVMVIVLGAIFIMVTLFHEIGEAAKSGTKVVEMIAKFGEDEAWREWPKLERYFGGLEELVLPKDNHPEYPAGRWKDEVNETDPNLKGNFLVPVSRVFDPYHKAREDKLYVECDYNDYYHHHEGESQEEHQQEGGADRPLKTRARPEVRSFNGIPQGHPDPIFGSYEDLGLVSDMCFERYGRLGAYGFGYGVNEGGLGVGEEIHTKKHGEGGEGSGAMPMQKIDWRGIDWGKVQERCIQQNKARFAPPAAEEDSGDTWSLLGPRETNSSEKEAKMQRTAFLLRTWDDYKYTSNDIINLRSIISELSINSGGEYTVHLLVHVKNPSIPIWADKQAYNDHLQNSVPREFWGIATLWNEPLMALTYSSLPPNEFRGLPVHGVYRSSFMPVQWFALNHPEYEYLWNWEMDVRYIGHLYHFLQTAAQWAEQQERKFLWDLNERFWIPSVYGNWGEFRYMVRNAVTPSTSTWGNPIQVPGVEIFPTDGKYRLGPGSPEEWGWGIGEPADLITFSPLFNPNSTGWLLEQDTSGYTKQPPRRAAIVATFRLSRRLLLSMHRENAHYKHTAFTEMWPATCALHHGLKAVYFPHPVYIDRRWPVWYVEKTFNHGPQGVSGGAPESVFGPDREHNFLGTTWYYNSEFAGELYRRWALGKAEDGKGSMCMRGMLLHPVKEVPDKL</sequence>
<dbReference type="EMBL" id="ML121541">
    <property type="protein sequence ID" value="RPB24450.1"/>
    <property type="molecule type" value="Genomic_DNA"/>
</dbReference>
<accession>A0A3N4LNM8</accession>
<gene>
    <name evidence="3" type="ORF">L211DRAFT_837360</name>
</gene>
<dbReference type="PANTHER" id="PTHR36205:SF1">
    <property type="entry name" value="MAJOR FACILITATOR SUPERFAMILY TRANSPORTER"/>
    <property type="match status" value="1"/>
</dbReference>
<evidence type="ECO:0000256" key="2">
    <source>
        <dbReference type="SAM" id="Phobius"/>
    </source>
</evidence>
<keyword evidence="4" id="KW-1185">Reference proteome</keyword>
<dbReference type="OrthoDB" id="3353407at2759"/>
<dbReference type="Pfam" id="PF11885">
    <property type="entry name" value="DUF3405"/>
    <property type="match status" value="1"/>
</dbReference>
<evidence type="ECO:0000256" key="1">
    <source>
        <dbReference type="SAM" id="MobiDB-lite"/>
    </source>
</evidence>
<dbReference type="STRING" id="1051890.A0A3N4LNM8"/>
<keyword evidence="2" id="KW-0472">Membrane</keyword>
<dbReference type="InParanoid" id="A0A3N4LNM8"/>
<dbReference type="PANTHER" id="PTHR36205">
    <property type="entry name" value="CHROMOSOME 19, WHOLE GENOME SHOTGUN SEQUENCE"/>
    <property type="match status" value="1"/>
</dbReference>
<feature type="transmembrane region" description="Helical" evidence="2">
    <location>
        <begin position="99"/>
        <end position="120"/>
    </location>
</feature>
<reference evidence="3 4" key="1">
    <citation type="journal article" date="2018" name="Nat. Ecol. Evol.">
        <title>Pezizomycetes genomes reveal the molecular basis of ectomycorrhizal truffle lifestyle.</title>
        <authorList>
            <person name="Murat C."/>
            <person name="Payen T."/>
            <person name="Noel B."/>
            <person name="Kuo A."/>
            <person name="Morin E."/>
            <person name="Chen J."/>
            <person name="Kohler A."/>
            <person name="Krizsan K."/>
            <person name="Balestrini R."/>
            <person name="Da Silva C."/>
            <person name="Montanini B."/>
            <person name="Hainaut M."/>
            <person name="Levati E."/>
            <person name="Barry K.W."/>
            <person name="Belfiori B."/>
            <person name="Cichocki N."/>
            <person name="Clum A."/>
            <person name="Dockter R.B."/>
            <person name="Fauchery L."/>
            <person name="Guy J."/>
            <person name="Iotti M."/>
            <person name="Le Tacon F."/>
            <person name="Lindquist E.A."/>
            <person name="Lipzen A."/>
            <person name="Malagnac F."/>
            <person name="Mello A."/>
            <person name="Molinier V."/>
            <person name="Miyauchi S."/>
            <person name="Poulain J."/>
            <person name="Riccioni C."/>
            <person name="Rubini A."/>
            <person name="Sitrit Y."/>
            <person name="Splivallo R."/>
            <person name="Traeger S."/>
            <person name="Wang M."/>
            <person name="Zifcakova L."/>
            <person name="Wipf D."/>
            <person name="Zambonelli A."/>
            <person name="Paolocci F."/>
            <person name="Nowrousian M."/>
            <person name="Ottonello S."/>
            <person name="Baldrian P."/>
            <person name="Spatafora J.W."/>
            <person name="Henrissat B."/>
            <person name="Nagy L.G."/>
            <person name="Aury J.M."/>
            <person name="Wincker P."/>
            <person name="Grigoriev I.V."/>
            <person name="Bonfante P."/>
            <person name="Martin F.M."/>
        </authorList>
    </citation>
    <scope>NUCLEOTIDE SEQUENCE [LARGE SCALE GENOMIC DNA]</scope>
    <source>
        <strain evidence="3 4">ATCC MYA-4762</strain>
    </source>
</reference>
<evidence type="ECO:0000313" key="4">
    <source>
        <dbReference type="Proteomes" id="UP000267821"/>
    </source>
</evidence>
<keyword evidence="2" id="KW-1133">Transmembrane helix</keyword>
<dbReference type="Proteomes" id="UP000267821">
    <property type="component" value="Unassembled WGS sequence"/>
</dbReference>
<organism evidence="3 4">
    <name type="scientific">Terfezia boudieri ATCC MYA-4762</name>
    <dbReference type="NCBI Taxonomy" id="1051890"/>
    <lineage>
        <taxon>Eukaryota</taxon>
        <taxon>Fungi</taxon>
        <taxon>Dikarya</taxon>
        <taxon>Ascomycota</taxon>
        <taxon>Pezizomycotina</taxon>
        <taxon>Pezizomycetes</taxon>
        <taxon>Pezizales</taxon>
        <taxon>Pezizaceae</taxon>
        <taxon>Terfezia</taxon>
    </lineage>
</organism>
<keyword evidence="2" id="KW-0812">Transmembrane</keyword>
<feature type="region of interest" description="Disordered" evidence="1">
    <location>
        <begin position="346"/>
        <end position="371"/>
    </location>
</feature>
<name>A0A3N4LNM8_9PEZI</name>
<evidence type="ECO:0000313" key="3">
    <source>
        <dbReference type="EMBL" id="RPB24450.1"/>
    </source>
</evidence>
<dbReference type="AlphaFoldDB" id="A0A3N4LNM8"/>
<dbReference type="InterPro" id="IPR021822">
    <property type="entry name" value="DUF3405"/>
</dbReference>
<protein>
    <submittedName>
        <fullName evidence="3">Uncharacterized protein</fullName>
    </submittedName>
</protein>
<proteinExistence type="predicted"/>